<sequence>MSGGSKPILALVASTAALALAPDAAEAGTVVAASGPSAGTYSVGTQISDTQRITLREGDVITVLDGGRTRVLRGPGTFVLAARTNAGSRNTALAALTSRRPQARIASSRGVPGADGETNPNIWYVDVATPGTICLSDVDRVNLWRADKTGEAVYSIAPAGSPDDAVQVIFADGDGLARWESALQLRDGMTYTIGRAPDDEAVQVTFKFLSDEPDDGEALAQALISNGCEVQLAQIVAAAQDGAQGEES</sequence>
<dbReference type="Proteomes" id="UP001500518">
    <property type="component" value="Unassembled WGS sequence"/>
</dbReference>
<evidence type="ECO:0000256" key="1">
    <source>
        <dbReference type="SAM" id="SignalP"/>
    </source>
</evidence>
<comment type="caution">
    <text evidence="2">The sequence shown here is derived from an EMBL/GenBank/DDBJ whole genome shotgun (WGS) entry which is preliminary data.</text>
</comment>
<feature type="chain" id="PRO_5047516902" description="Secreted protein" evidence="1">
    <location>
        <begin position="20"/>
        <end position="248"/>
    </location>
</feature>
<reference evidence="3" key="1">
    <citation type="journal article" date="2019" name="Int. J. Syst. Evol. Microbiol.">
        <title>The Global Catalogue of Microorganisms (GCM) 10K type strain sequencing project: providing services to taxonomists for standard genome sequencing and annotation.</title>
        <authorList>
            <consortium name="The Broad Institute Genomics Platform"/>
            <consortium name="The Broad Institute Genome Sequencing Center for Infectious Disease"/>
            <person name="Wu L."/>
            <person name="Ma J."/>
        </authorList>
    </citation>
    <scope>NUCLEOTIDE SEQUENCE [LARGE SCALE GENOMIC DNA]</scope>
    <source>
        <strain evidence="3">JCM 18014</strain>
    </source>
</reference>
<dbReference type="EMBL" id="BAABHV010000010">
    <property type="protein sequence ID" value="GAA5054488.1"/>
    <property type="molecule type" value="Genomic_DNA"/>
</dbReference>
<organism evidence="2 3">
    <name type="scientific">Erythrobacter westpacificensis</name>
    <dbReference type="NCBI Taxonomy" id="1055231"/>
    <lineage>
        <taxon>Bacteria</taxon>
        <taxon>Pseudomonadati</taxon>
        <taxon>Pseudomonadota</taxon>
        <taxon>Alphaproteobacteria</taxon>
        <taxon>Sphingomonadales</taxon>
        <taxon>Erythrobacteraceae</taxon>
        <taxon>Erythrobacter/Porphyrobacter group</taxon>
        <taxon>Erythrobacter</taxon>
    </lineage>
</organism>
<evidence type="ECO:0008006" key="4">
    <source>
        <dbReference type="Google" id="ProtNLM"/>
    </source>
</evidence>
<name>A0ABP9KEW5_9SPHN</name>
<proteinExistence type="predicted"/>
<dbReference type="RefSeq" id="WP_346032721.1">
    <property type="nucleotide sequence ID" value="NZ_BAABHV010000010.1"/>
</dbReference>
<accession>A0ABP9KEW5</accession>
<protein>
    <recommendedName>
        <fullName evidence="4">Secreted protein</fullName>
    </recommendedName>
</protein>
<keyword evidence="1" id="KW-0732">Signal</keyword>
<evidence type="ECO:0000313" key="3">
    <source>
        <dbReference type="Proteomes" id="UP001500518"/>
    </source>
</evidence>
<evidence type="ECO:0000313" key="2">
    <source>
        <dbReference type="EMBL" id="GAA5054488.1"/>
    </source>
</evidence>
<feature type="signal peptide" evidence="1">
    <location>
        <begin position="1"/>
        <end position="19"/>
    </location>
</feature>
<gene>
    <name evidence="2" type="ORF">GCM10023208_17380</name>
</gene>
<keyword evidence="3" id="KW-1185">Reference proteome</keyword>